<keyword evidence="3" id="KW-1185">Reference proteome</keyword>
<organism evidence="2 3">
    <name type="scientific">Nesterenkonia cremea</name>
    <dbReference type="NCBI Taxonomy" id="1882340"/>
    <lineage>
        <taxon>Bacteria</taxon>
        <taxon>Bacillati</taxon>
        <taxon>Actinomycetota</taxon>
        <taxon>Actinomycetes</taxon>
        <taxon>Micrococcales</taxon>
        <taxon>Micrococcaceae</taxon>
        <taxon>Nesterenkonia</taxon>
    </lineage>
</organism>
<dbReference type="AlphaFoldDB" id="A0A917AKB3"/>
<dbReference type="Proteomes" id="UP000633136">
    <property type="component" value="Unassembled WGS sequence"/>
</dbReference>
<dbReference type="InterPro" id="IPR050490">
    <property type="entry name" value="Bact_solute-bd_prot1"/>
</dbReference>
<dbReference type="Pfam" id="PF13416">
    <property type="entry name" value="SBP_bac_8"/>
    <property type="match status" value="1"/>
</dbReference>
<gene>
    <name evidence="2" type="ORF">GCM10011401_01970</name>
</gene>
<reference evidence="2" key="2">
    <citation type="submission" date="2020-09" db="EMBL/GenBank/DDBJ databases">
        <authorList>
            <person name="Sun Q."/>
            <person name="Zhou Y."/>
        </authorList>
    </citation>
    <scope>NUCLEOTIDE SEQUENCE</scope>
    <source>
        <strain evidence="2">CGMCC 1.15388</strain>
    </source>
</reference>
<accession>A0A917AKB3</accession>
<protein>
    <submittedName>
        <fullName evidence="2">Sugar ABC transporter substrate-binding protein</fullName>
    </submittedName>
</protein>
<dbReference type="PROSITE" id="PS51257">
    <property type="entry name" value="PROKAR_LIPOPROTEIN"/>
    <property type="match status" value="1"/>
</dbReference>
<feature type="signal peptide" evidence="1">
    <location>
        <begin position="1"/>
        <end position="26"/>
    </location>
</feature>
<evidence type="ECO:0000313" key="3">
    <source>
        <dbReference type="Proteomes" id="UP000633136"/>
    </source>
</evidence>
<dbReference type="PANTHER" id="PTHR43649:SF14">
    <property type="entry name" value="BLR3389 PROTEIN"/>
    <property type="match status" value="1"/>
</dbReference>
<evidence type="ECO:0000256" key="1">
    <source>
        <dbReference type="SAM" id="SignalP"/>
    </source>
</evidence>
<evidence type="ECO:0000313" key="2">
    <source>
        <dbReference type="EMBL" id="GGE58863.1"/>
    </source>
</evidence>
<name>A0A917AKB3_9MICC</name>
<proteinExistence type="predicted"/>
<reference evidence="2" key="1">
    <citation type="journal article" date="2014" name="Int. J. Syst. Evol. Microbiol.">
        <title>Complete genome sequence of Corynebacterium casei LMG S-19264T (=DSM 44701T), isolated from a smear-ripened cheese.</title>
        <authorList>
            <consortium name="US DOE Joint Genome Institute (JGI-PGF)"/>
            <person name="Walter F."/>
            <person name="Albersmeier A."/>
            <person name="Kalinowski J."/>
            <person name="Ruckert C."/>
        </authorList>
    </citation>
    <scope>NUCLEOTIDE SEQUENCE</scope>
    <source>
        <strain evidence="2">CGMCC 1.15388</strain>
    </source>
</reference>
<dbReference type="PANTHER" id="PTHR43649">
    <property type="entry name" value="ARABINOSE-BINDING PROTEIN-RELATED"/>
    <property type="match status" value="1"/>
</dbReference>
<feature type="chain" id="PRO_5038757856" evidence="1">
    <location>
        <begin position="27"/>
        <end position="429"/>
    </location>
</feature>
<dbReference type="Gene3D" id="3.40.190.10">
    <property type="entry name" value="Periplasmic binding protein-like II"/>
    <property type="match status" value="2"/>
</dbReference>
<keyword evidence="1" id="KW-0732">Signal</keyword>
<comment type="caution">
    <text evidence="2">The sequence shown here is derived from an EMBL/GenBank/DDBJ whole genome shotgun (WGS) entry which is preliminary data.</text>
</comment>
<dbReference type="RefSeq" id="WP_188682112.1">
    <property type="nucleotide sequence ID" value="NZ_BMIS01000001.1"/>
</dbReference>
<dbReference type="EMBL" id="BMIS01000001">
    <property type="protein sequence ID" value="GGE58863.1"/>
    <property type="molecule type" value="Genomic_DNA"/>
</dbReference>
<dbReference type="SUPFAM" id="SSF53850">
    <property type="entry name" value="Periplasmic binding protein-like II"/>
    <property type="match status" value="1"/>
</dbReference>
<sequence length="429" mass="46734">MSHRTITNKAAAGVAAAALLSLTACGGGNGGGGANAWVLTGGGWPAVEADFESWNEQNEDQQISVESFENDAYKERIRTVVGSGEAPTLVMSWTGGALLDYVEGDRVVDMTEETEELRDSMHESVWQNGEVDGSVYAVPMNDVQPVVLYFNQEVFDEVGVEVPQTWSDVEDAIEAFEAEGVTPFSLAGGSVWPALMWLQYLTDRHGGEGAFASVVEGEEDAWSNESILFALEQIQWLADNGGFDETFTSVTADQNEDARLLAEGEAAMLLQGSWVYATVHEDFPDFAESGDFGFTEFPALEDGQGDPSNIVGNPANFWSISADASEEDQDAAMNYLTEHLFNEETVETMLEQGSLPPLEGIEDQIAETEDADFLEFSNQLVSDANHFQLSWDQAVAPDQEQPLMENLENILLGSITPEEFAENMNALQN</sequence>
<dbReference type="InterPro" id="IPR006059">
    <property type="entry name" value="SBP"/>
</dbReference>